<feature type="chain" id="PRO_5041432528" description="SCP domain-containing protein" evidence="2">
    <location>
        <begin position="18"/>
        <end position="487"/>
    </location>
</feature>
<evidence type="ECO:0000256" key="2">
    <source>
        <dbReference type="SAM" id="SignalP"/>
    </source>
</evidence>
<comment type="caution">
    <text evidence="4">The sequence shown here is derived from an EMBL/GenBank/DDBJ whole genome shotgun (WGS) entry which is preliminary data.</text>
</comment>
<feature type="region of interest" description="Disordered" evidence="1">
    <location>
        <begin position="19"/>
        <end position="40"/>
    </location>
</feature>
<keyword evidence="5" id="KW-1185">Reference proteome</keyword>
<protein>
    <recommendedName>
        <fullName evidence="3">SCP domain-containing protein</fullName>
    </recommendedName>
</protein>
<dbReference type="PANTHER" id="PTHR10334">
    <property type="entry name" value="CYSTEINE-RICH SECRETORY PROTEIN-RELATED"/>
    <property type="match status" value="1"/>
</dbReference>
<dbReference type="EMBL" id="CATQJL010000001">
    <property type="protein sequence ID" value="CAJ0588205.1"/>
    <property type="molecule type" value="Genomic_DNA"/>
</dbReference>
<keyword evidence="2" id="KW-0732">Signal</keyword>
<feature type="domain" description="SCP" evidence="3">
    <location>
        <begin position="90"/>
        <end position="241"/>
    </location>
</feature>
<gene>
    <name evidence="4" type="ORF">CYNAS_LOCUS188</name>
</gene>
<dbReference type="InterPro" id="IPR014044">
    <property type="entry name" value="CAP_dom"/>
</dbReference>
<dbReference type="CDD" id="cd05380">
    <property type="entry name" value="CAP_euk"/>
    <property type="match status" value="2"/>
</dbReference>
<dbReference type="SUPFAM" id="SSF55797">
    <property type="entry name" value="PR-1-like"/>
    <property type="match status" value="2"/>
</dbReference>
<evidence type="ECO:0000313" key="5">
    <source>
        <dbReference type="Proteomes" id="UP001176961"/>
    </source>
</evidence>
<evidence type="ECO:0000313" key="4">
    <source>
        <dbReference type="EMBL" id="CAJ0588205.1"/>
    </source>
</evidence>
<organism evidence="4 5">
    <name type="scientific">Cylicocyclus nassatus</name>
    <name type="common">Nematode worm</name>
    <dbReference type="NCBI Taxonomy" id="53992"/>
    <lineage>
        <taxon>Eukaryota</taxon>
        <taxon>Metazoa</taxon>
        <taxon>Ecdysozoa</taxon>
        <taxon>Nematoda</taxon>
        <taxon>Chromadorea</taxon>
        <taxon>Rhabditida</taxon>
        <taxon>Rhabditina</taxon>
        <taxon>Rhabditomorpha</taxon>
        <taxon>Strongyloidea</taxon>
        <taxon>Strongylidae</taxon>
        <taxon>Cylicocyclus</taxon>
    </lineage>
</organism>
<feature type="signal peptide" evidence="2">
    <location>
        <begin position="1"/>
        <end position="17"/>
    </location>
</feature>
<dbReference type="Gene3D" id="3.40.33.10">
    <property type="entry name" value="CAP"/>
    <property type="match status" value="2"/>
</dbReference>
<name>A0AA36GJ75_CYLNA</name>
<reference evidence="4" key="1">
    <citation type="submission" date="2023-07" db="EMBL/GenBank/DDBJ databases">
        <authorList>
            <consortium name="CYATHOMIX"/>
        </authorList>
    </citation>
    <scope>NUCLEOTIDE SEQUENCE</scope>
    <source>
        <strain evidence="4">N/A</strain>
    </source>
</reference>
<dbReference type="SMART" id="SM00198">
    <property type="entry name" value="SCP"/>
    <property type="match status" value="2"/>
</dbReference>
<dbReference type="InterPro" id="IPR035940">
    <property type="entry name" value="CAP_sf"/>
</dbReference>
<sequence length="487" mass="54957">MSFLPTLLLCCLGSSFAQTDEGPDMEQSTPSPSTSITYPDMEQTTPYLTTRITNPDTEQSTPSHTTIGPTVSPTSTSEEACEYTGWLRDYERNEIIKYHNKLREEIAKGKADNYIGKLNPAKNMYMLKYSCKLEKIVQAQLNKEFFNITIPGYGQNIARYALNYVDWDHPMNMIRIGLESWSNPVRYYGLRNSLNKYNDARLYSFANMIYAKAFRFGCGFTVNHAVVTVSCIYNLIGAYPNNILYETGRRCKKHRDCTTYLGSRCDKATGLCKYSGRLPVPGGEENTVCENNRGGTDRLREKALEAHNKRRGLLAMGQVHSTSCDPKWNLPTASYMRTLKYDCYEESEAIKYAKTCSFKESEDKENVFVYPIPNVDPVIAIEAATEHWWSQVNARCPFVNNNTTFVDEMMEEATDQTAFSKMAWADTAFIGCATQTCFTSTFVVCRYSPAGFNTIGAKVYMPGQPCSNCTGFGHCIKSEGMCTFPFP</sequence>
<dbReference type="AlphaFoldDB" id="A0AA36GJ75"/>
<dbReference type="Proteomes" id="UP001176961">
    <property type="component" value="Unassembled WGS sequence"/>
</dbReference>
<evidence type="ECO:0000256" key="1">
    <source>
        <dbReference type="SAM" id="MobiDB-lite"/>
    </source>
</evidence>
<dbReference type="InterPro" id="IPR001283">
    <property type="entry name" value="CRISP-related"/>
</dbReference>
<feature type="region of interest" description="Disordered" evidence="1">
    <location>
        <begin position="54"/>
        <end position="76"/>
    </location>
</feature>
<proteinExistence type="predicted"/>
<accession>A0AA36GJ75</accession>
<feature type="domain" description="SCP" evidence="3">
    <location>
        <begin position="298"/>
        <end position="456"/>
    </location>
</feature>
<evidence type="ECO:0000259" key="3">
    <source>
        <dbReference type="SMART" id="SM00198"/>
    </source>
</evidence>
<dbReference type="Pfam" id="PF00188">
    <property type="entry name" value="CAP"/>
    <property type="match status" value="2"/>
</dbReference>